<accession>A0A0U5H6E8</accession>
<name>A0A0U5H6E8_9EURY</name>
<dbReference type="EMBL" id="LN831302">
    <property type="protein sequence ID" value="CQH62409.1"/>
    <property type="molecule type" value="Genomic_DNA"/>
</dbReference>
<reference evidence="3" key="1">
    <citation type="journal article" date="2016" name="Environ. Microbiol.">
        <title>The complete genome of a viable archaeum isolated from 123-million-year-old rock salt.</title>
        <authorList>
            <person name="Jaakkola S.T."/>
            <person name="Pfeiffer F."/>
            <person name="Ravantti J.J."/>
            <person name="Guo Q."/>
            <person name="Liu Y."/>
            <person name="Chen X."/>
            <person name="Ma H."/>
            <person name="Yang C."/>
            <person name="Oksanen H.M."/>
            <person name="Bamford D.H."/>
        </authorList>
    </citation>
    <scope>NUCLEOTIDE SEQUENCE</scope>
    <source>
        <strain evidence="3">JI20-1</strain>
    </source>
</reference>
<evidence type="ECO:0000313" key="3">
    <source>
        <dbReference type="Proteomes" id="UP000066737"/>
    </source>
</evidence>
<feature type="transmembrane region" description="Helical" evidence="1">
    <location>
        <begin position="128"/>
        <end position="147"/>
    </location>
</feature>
<evidence type="ECO:0000313" key="2">
    <source>
        <dbReference type="EMBL" id="CQH62409.1"/>
    </source>
</evidence>
<keyword evidence="1" id="KW-0472">Membrane</keyword>
<dbReference type="OrthoDB" id="253458at2157"/>
<dbReference type="STRING" id="1407499.HHUB_3749"/>
<feature type="transmembrane region" description="Helical" evidence="1">
    <location>
        <begin position="82"/>
        <end position="108"/>
    </location>
</feature>
<keyword evidence="1" id="KW-0812">Transmembrane</keyword>
<feature type="transmembrane region" description="Helical" evidence="1">
    <location>
        <begin position="24"/>
        <end position="45"/>
    </location>
</feature>
<organism evidence="2 3">
    <name type="scientific">Halobacterium hubeiense</name>
    <dbReference type="NCBI Taxonomy" id="1407499"/>
    <lineage>
        <taxon>Archaea</taxon>
        <taxon>Methanobacteriati</taxon>
        <taxon>Methanobacteriota</taxon>
        <taxon>Stenosarchaea group</taxon>
        <taxon>Halobacteria</taxon>
        <taxon>Halobacteriales</taxon>
        <taxon>Halobacteriaceae</taxon>
        <taxon>Halobacterium</taxon>
    </lineage>
</organism>
<dbReference type="RefSeq" id="WP_059058092.1">
    <property type="nucleotide sequence ID" value="NZ_CEML01000001.1"/>
</dbReference>
<dbReference type="GeneID" id="26660334"/>
<sequence length="228" mass="23376">MTATADAPADSAGPDSSSLFYDTWLDWLIIGLLGIGSVVAAWLGVTVSTAVDRAFAEDVAAEFLAGPDATEFPLTEPELADAIYAVATWAGGGLVVAGVLTLALCVWFRRYRNRVRDRLAEGRRPPRWHAPLLGGLLATALALVPFPQAVGGGAAGYLSDGSSTLDGAVAGVVFGAPGYVVWLAAVAGTLAAGFGFVAAFLVLVLLVELVVNVLFAAIGGLVAGFVWD</sequence>
<dbReference type="KEGG" id="hhb:Hhub_3749"/>
<dbReference type="Proteomes" id="UP000066737">
    <property type="component" value="Chromosome I"/>
</dbReference>
<evidence type="ECO:0000256" key="1">
    <source>
        <dbReference type="SAM" id="Phobius"/>
    </source>
</evidence>
<proteinExistence type="predicted"/>
<dbReference type="AlphaFoldDB" id="A0A0U5H6E8"/>
<feature type="transmembrane region" description="Helical" evidence="1">
    <location>
        <begin position="194"/>
        <end position="227"/>
    </location>
</feature>
<dbReference type="InterPro" id="IPR040493">
    <property type="entry name" value="DUF5518"/>
</dbReference>
<dbReference type="Pfam" id="PF17647">
    <property type="entry name" value="DUF5518"/>
    <property type="match status" value="1"/>
</dbReference>
<gene>
    <name evidence="2" type="ORF">HHUB_3749</name>
</gene>
<keyword evidence="3" id="KW-1185">Reference proteome</keyword>
<keyword evidence="1" id="KW-1133">Transmembrane helix</keyword>
<protein>
    <submittedName>
        <fullName evidence="2">Uncharacterized protein</fullName>
    </submittedName>
</protein>